<accession>A0A2N9IS60</accession>
<feature type="region of interest" description="Disordered" evidence="1">
    <location>
        <begin position="153"/>
        <end position="191"/>
    </location>
</feature>
<evidence type="ECO:0000313" key="2">
    <source>
        <dbReference type="EMBL" id="SPD26983.1"/>
    </source>
</evidence>
<gene>
    <name evidence="2" type="ORF">FSB_LOCUS54865</name>
</gene>
<reference evidence="2" key="1">
    <citation type="submission" date="2018-02" db="EMBL/GenBank/DDBJ databases">
        <authorList>
            <person name="Cohen D.B."/>
            <person name="Kent A.D."/>
        </authorList>
    </citation>
    <scope>NUCLEOTIDE SEQUENCE</scope>
</reference>
<dbReference type="AlphaFoldDB" id="A0A2N9IS60"/>
<evidence type="ECO:0000256" key="1">
    <source>
        <dbReference type="SAM" id="MobiDB-lite"/>
    </source>
</evidence>
<organism evidence="2">
    <name type="scientific">Fagus sylvatica</name>
    <name type="common">Beechnut</name>
    <dbReference type="NCBI Taxonomy" id="28930"/>
    <lineage>
        <taxon>Eukaryota</taxon>
        <taxon>Viridiplantae</taxon>
        <taxon>Streptophyta</taxon>
        <taxon>Embryophyta</taxon>
        <taxon>Tracheophyta</taxon>
        <taxon>Spermatophyta</taxon>
        <taxon>Magnoliopsida</taxon>
        <taxon>eudicotyledons</taxon>
        <taxon>Gunneridae</taxon>
        <taxon>Pentapetalae</taxon>
        <taxon>rosids</taxon>
        <taxon>fabids</taxon>
        <taxon>Fagales</taxon>
        <taxon>Fagaceae</taxon>
        <taxon>Fagus</taxon>
    </lineage>
</organism>
<feature type="compositionally biased region" description="Basic and acidic residues" evidence="1">
    <location>
        <begin position="37"/>
        <end position="48"/>
    </location>
</feature>
<dbReference type="EMBL" id="OIVN01006174">
    <property type="protein sequence ID" value="SPD26983.1"/>
    <property type="molecule type" value="Genomic_DNA"/>
</dbReference>
<name>A0A2N9IS60_FAGSY</name>
<feature type="region of interest" description="Disordered" evidence="1">
    <location>
        <begin position="31"/>
        <end position="54"/>
    </location>
</feature>
<feature type="compositionally biased region" description="Basic and acidic residues" evidence="1">
    <location>
        <begin position="160"/>
        <end position="174"/>
    </location>
</feature>
<protein>
    <submittedName>
        <fullName evidence="2">Uncharacterized protein</fullName>
    </submittedName>
</protein>
<sequence length="318" mass="35297">MARWRFGVLFDTCHLFVGRVPRGGASFRLPGDLPEGLSDRDKGDRLSEETPSISRSSKVIGSEDSWVARSYFSIVDVEGLEKYRHRYQIHEDVVLRIPDPNEIACSSKYGDVAFYEADFREGLSRQVGFVGMATVKLNKEKLKRMMEQKDEVGINLGKRWKPDSSSKKPVEESVPRPPAAQRPITVKQAPASSVKLVEPPSALSSNRAIEKVPTLPKDASLALRRAKSVVTKDDTNEYAKLNTNVVKRALAHSLMKCSAVQLLEVISAPSVELDDFVPYFEFPVLHLSIMVASHPLLICSCLCLGLVASFVQQVQVQA</sequence>
<proteinExistence type="predicted"/>